<dbReference type="AlphaFoldDB" id="A0A8S1PP87"/>
<gene>
    <name evidence="1" type="ORF">PPRIM_AZ9-3.1.T1250010</name>
</gene>
<dbReference type="EMBL" id="CAJJDM010000128">
    <property type="protein sequence ID" value="CAD8104694.1"/>
    <property type="molecule type" value="Genomic_DNA"/>
</dbReference>
<comment type="caution">
    <text evidence="1">The sequence shown here is derived from an EMBL/GenBank/DDBJ whole genome shotgun (WGS) entry which is preliminary data.</text>
</comment>
<sequence length="140" mass="16412">MRLLQPNGTQRLSILLYNGHPYLQGNQQIALSKNSSQICGKQKIGNNQFYKAIQSDTLNSQFIIIESKEQCSSLEIYEFSKDFYHNQGVNKFFRIQAFECLKSFYEARLKQKLINKYSDRQFDMFRLVSISIFLGFLLQS</sequence>
<name>A0A8S1PP87_PARPR</name>
<reference evidence="1" key="1">
    <citation type="submission" date="2021-01" db="EMBL/GenBank/DDBJ databases">
        <authorList>
            <consortium name="Genoscope - CEA"/>
            <person name="William W."/>
        </authorList>
    </citation>
    <scope>NUCLEOTIDE SEQUENCE</scope>
</reference>
<organism evidence="1 2">
    <name type="scientific">Paramecium primaurelia</name>
    <dbReference type="NCBI Taxonomy" id="5886"/>
    <lineage>
        <taxon>Eukaryota</taxon>
        <taxon>Sar</taxon>
        <taxon>Alveolata</taxon>
        <taxon>Ciliophora</taxon>
        <taxon>Intramacronucleata</taxon>
        <taxon>Oligohymenophorea</taxon>
        <taxon>Peniculida</taxon>
        <taxon>Parameciidae</taxon>
        <taxon>Paramecium</taxon>
    </lineage>
</organism>
<evidence type="ECO:0000313" key="1">
    <source>
        <dbReference type="EMBL" id="CAD8104694.1"/>
    </source>
</evidence>
<accession>A0A8S1PP87</accession>
<proteinExistence type="predicted"/>
<dbReference type="Proteomes" id="UP000688137">
    <property type="component" value="Unassembled WGS sequence"/>
</dbReference>
<evidence type="ECO:0000313" key="2">
    <source>
        <dbReference type="Proteomes" id="UP000688137"/>
    </source>
</evidence>
<keyword evidence="2" id="KW-1185">Reference proteome</keyword>
<protein>
    <submittedName>
        <fullName evidence="1">Uncharacterized protein</fullName>
    </submittedName>
</protein>